<accession>A0ABS2GEU1</accession>
<dbReference type="PANTHER" id="PTHR30388">
    <property type="entry name" value="ALDEHYDE OXIDOREDUCTASE MOLYBDENUM COFACTOR ASSEMBLY PROTEIN"/>
    <property type="match status" value="1"/>
</dbReference>
<sequence length="107" mass="11704">MKREFIEYLQARPESTLAVATILKTEGSTPRKAGTTMIVHPDGSIFGTIGGGRAENEIRLSALEALMKKEAFRRIDVDLNDDVAMKEGMVCGGHLDVWIETQNAGVQ</sequence>
<reference evidence="2 3" key="1">
    <citation type="journal article" date="2021" name="Sci. Rep.">
        <title>The distribution of antibiotic resistance genes in chicken gut microbiota commensals.</title>
        <authorList>
            <person name="Juricova H."/>
            <person name="Matiasovicova J."/>
            <person name="Kubasova T."/>
            <person name="Cejkova D."/>
            <person name="Rychlik I."/>
        </authorList>
    </citation>
    <scope>NUCLEOTIDE SEQUENCE [LARGE SCALE GENOMIC DNA]</scope>
    <source>
        <strain evidence="2 3">An537</strain>
    </source>
</reference>
<dbReference type="PANTHER" id="PTHR30388:SF6">
    <property type="entry name" value="XANTHINE DEHYDROGENASE SUBUNIT A-RELATED"/>
    <property type="match status" value="1"/>
</dbReference>
<dbReference type="Pfam" id="PF02625">
    <property type="entry name" value="XdhC_CoxI"/>
    <property type="match status" value="1"/>
</dbReference>
<dbReference type="EMBL" id="JACJLA010000004">
    <property type="protein sequence ID" value="MBM6912352.1"/>
    <property type="molecule type" value="Genomic_DNA"/>
</dbReference>
<gene>
    <name evidence="2" type="ORF">H6A01_03265</name>
</gene>
<dbReference type="RefSeq" id="WP_205087545.1">
    <property type="nucleotide sequence ID" value="NZ_CAUGKU010000003.1"/>
</dbReference>
<dbReference type="Proteomes" id="UP000707138">
    <property type="component" value="Unassembled WGS sequence"/>
</dbReference>
<comment type="caution">
    <text evidence="2">The sequence shown here is derived from an EMBL/GenBank/DDBJ whole genome shotgun (WGS) entry which is preliminary data.</text>
</comment>
<proteinExistence type="predicted"/>
<feature type="domain" description="XdhC- CoxI" evidence="1">
    <location>
        <begin position="15"/>
        <end position="71"/>
    </location>
</feature>
<evidence type="ECO:0000259" key="1">
    <source>
        <dbReference type="Pfam" id="PF02625"/>
    </source>
</evidence>
<dbReference type="InterPro" id="IPR052698">
    <property type="entry name" value="MoCofactor_Util/Proc"/>
</dbReference>
<evidence type="ECO:0000313" key="3">
    <source>
        <dbReference type="Proteomes" id="UP000707138"/>
    </source>
</evidence>
<evidence type="ECO:0000313" key="2">
    <source>
        <dbReference type="EMBL" id="MBM6912352.1"/>
    </source>
</evidence>
<name>A0ABS2GEU1_9FIRM</name>
<dbReference type="InterPro" id="IPR003777">
    <property type="entry name" value="XdhC_CoxI"/>
</dbReference>
<keyword evidence="3" id="KW-1185">Reference proteome</keyword>
<organism evidence="2 3">
    <name type="scientific">Veillonella magna</name>
    <dbReference type="NCBI Taxonomy" id="464322"/>
    <lineage>
        <taxon>Bacteria</taxon>
        <taxon>Bacillati</taxon>
        <taxon>Bacillota</taxon>
        <taxon>Negativicutes</taxon>
        <taxon>Veillonellales</taxon>
        <taxon>Veillonellaceae</taxon>
        <taxon>Veillonella</taxon>
    </lineage>
</organism>
<protein>
    <submittedName>
        <fullName evidence="2">XdhC family protein</fullName>
    </submittedName>
</protein>